<reference evidence="2 3" key="1">
    <citation type="journal article" date="2024" name="BMC Genomics">
        <title>De novo assembly and annotation of Popillia japonica's genome with initial clues to its potential as an invasive pest.</title>
        <authorList>
            <person name="Cucini C."/>
            <person name="Boschi S."/>
            <person name="Funari R."/>
            <person name="Cardaioli E."/>
            <person name="Iannotti N."/>
            <person name="Marturano G."/>
            <person name="Paoli F."/>
            <person name="Bruttini M."/>
            <person name="Carapelli A."/>
            <person name="Frati F."/>
            <person name="Nardi F."/>
        </authorList>
    </citation>
    <scope>NUCLEOTIDE SEQUENCE [LARGE SCALE GENOMIC DNA]</scope>
    <source>
        <strain evidence="2">DMR45628</strain>
    </source>
</reference>
<dbReference type="EMBL" id="JASPKY010000402">
    <property type="protein sequence ID" value="KAK9702003.1"/>
    <property type="molecule type" value="Genomic_DNA"/>
</dbReference>
<protein>
    <submittedName>
        <fullName evidence="2">Uncharacterized protein</fullName>
    </submittedName>
</protein>
<name>A0AAW1JF89_POPJA</name>
<feature type="region of interest" description="Disordered" evidence="1">
    <location>
        <begin position="110"/>
        <end position="162"/>
    </location>
</feature>
<keyword evidence="3" id="KW-1185">Reference proteome</keyword>
<dbReference type="Proteomes" id="UP001458880">
    <property type="component" value="Unassembled WGS sequence"/>
</dbReference>
<organism evidence="2 3">
    <name type="scientific">Popillia japonica</name>
    <name type="common">Japanese beetle</name>
    <dbReference type="NCBI Taxonomy" id="7064"/>
    <lineage>
        <taxon>Eukaryota</taxon>
        <taxon>Metazoa</taxon>
        <taxon>Ecdysozoa</taxon>
        <taxon>Arthropoda</taxon>
        <taxon>Hexapoda</taxon>
        <taxon>Insecta</taxon>
        <taxon>Pterygota</taxon>
        <taxon>Neoptera</taxon>
        <taxon>Endopterygota</taxon>
        <taxon>Coleoptera</taxon>
        <taxon>Polyphaga</taxon>
        <taxon>Scarabaeiformia</taxon>
        <taxon>Scarabaeidae</taxon>
        <taxon>Rutelinae</taxon>
        <taxon>Popillia</taxon>
    </lineage>
</organism>
<feature type="compositionally biased region" description="Low complexity" evidence="1">
    <location>
        <begin position="131"/>
        <end position="143"/>
    </location>
</feature>
<gene>
    <name evidence="2" type="ORF">QE152_g30244</name>
</gene>
<accession>A0AAW1JF89</accession>
<proteinExistence type="predicted"/>
<dbReference type="AlphaFoldDB" id="A0AAW1JF89"/>
<comment type="caution">
    <text evidence="2">The sequence shown here is derived from an EMBL/GenBank/DDBJ whole genome shotgun (WGS) entry which is preliminary data.</text>
</comment>
<evidence type="ECO:0000313" key="3">
    <source>
        <dbReference type="Proteomes" id="UP001458880"/>
    </source>
</evidence>
<evidence type="ECO:0000256" key="1">
    <source>
        <dbReference type="SAM" id="MobiDB-lite"/>
    </source>
</evidence>
<evidence type="ECO:0000313" key="2">
    <source>
        <dbReference type="EMBL" id="KAK9702003.1"/>
    </source>
</evidence>
<sequence>MSSSDDQTSNISLDEVDIQGDFVNILIDYKIIFKKSQTPAVKELKRNALAEIKDKYATNCGCQISNMELLKKINNMKARVEQKSDLNRTGNKTIKLKDWEKRLLTMMEGDTNPSISQVPGAASIGAQVARSSSVPSTNNSSVPQDSVPIKKRKASRLYETDE</sequence>